<dbReference type="Proteomes" id="UP001629156">
    <property type="component" value="Unassembled WGS sequence"/>
</dbReference>
<dbReference type="Pfam" id="PF05096">
    <property type="entry name" value="Glu_cyclase_2"/>
    <property type="match status" value="1"/>
</dbReference>
<dbReference type="Gene3D" id="2.130.10.10">
    <property type="entry name" value="YVTN repeat-like/Quinoprotein amine dehydrogenase"/>
    <property type="match status" value="1"/>
</dbReference>
<reference evidence="1 2" key="1">
    <citation type="submission" date="2024-06" db="EMBL/GenBank/DDBJ databases">
        <authorList>
            <person name="Kaempfer P."/>
            <person name="Viver T."/>
        </authorList>
    </citation>
    <scope>NUCLEOTIDE SEQUENCE [LARGE SCALE GENOMIC DNA]</scope>
    <source>
        <strain evidence="1 2">ST-119</strain>
    </source>
</reference>
<dbReference type="SUPFAM" id="SSF63825">
    <property type="entry name" value="YWTD domain"/>
    <property type="match status" value="1"/>
</dbReference>
<dbReference type="RefSeq" id="WP_408083860.1">
    <property type="nucleotide sequence ID" value="NZ_JBELPZ010000002.1"/>
</dbReference>
<evidence type="ECO:0000313" key="2">
    <source>
        <dbReference type="Proteomes" id="UP001629156"/>
    </source>
</evidence>
<keyword evidence="2" id="KW-1185">Reference proteome</keyword>
<sequence length="351" mass="39885">MKKLNLLAIIALAFSFKACHDGETNKKKLFSIDTSTLKQQYHPQESLTLGIKNPENKEIDSIVYYLNDTRIGGVKGNNTFDASLAKQKFGYQNIKALVFYNNESTEATGRIELVSNVTPKILTYEIVNTYPHSTDAYTQGLEFYRDTLIEGTGRYGHSVLHKLNYKTGEVYKQITMGPEFFGEGITVVNNKIYQLTWKEKKYYVYNADNLEKIKEGDYFKNVEGWGLTSDGTNLYMTDSTEKIWIVDPETFKEIDYINVYGTTGKIKAVNELEWVDGKIYGNVYQQDAIARINPENGAVEAVLNLADLKSKITVTPGVTDVLNGIAYNPKTKSFFITGKNWDKMFEIKIKE</sequence>
<dbReference type="InterPro" id="IPR015943">
    <property type="entry name" value="WD40/YVTN_repeat-like_dom_sf"/>
</dbReference>
<evidence type="ECO:0000313" key="1">
    <source>
        <dbReference type="EMBL" id="MFL9843606.1"/>
    </source>
</evidence>
<gene>
    <name evidence="1" type="ORF">ABS766_04155</name>
</gene>
<comment type="caution">
    <text evidence="1">The sequence shown here is derived from an EMBL/GenBank/DDBJ whole genome shotgun (WGS) entry which is preliminary data.</text>
</comment>
<dbReference type="PANTHER" id="PTHR31270:SF1">
    <property type="entry name" value="GLUTAMINYL-PEPTIDE CYCLOTRANSFERASE"/>
    <property type="match status" value="1"/>
</dbReference>
<dbReference type="EMBL" id="JBELPZ010000002">
    <property type="protein sequence ID" value="MFL9843606.1"/>
    <property type="molecule type" value="Genomic_DNA"/>
</dbReference>
<accession>A0ABW8YTG0</accession>
<name>A0ABW8YTG0_9FLAO</name>
<proteinExistence type="predicted"/>
<dbReference type="InterPro" id="IPR007788">
    <property type="entry name" value="QCT"/>
</dbReference>
<protein>
    <submittedName>
        <fullName evidence="1">Glutaminyl-peptide cyclotransferase</fullName>
    </submittedName>
</protein>
<dbReference type="PANTHER" id="PTHR31270">
    <property type="entry name" value="GLUTAMINYL-PEPTIDE CYCLOTRANSFERASE"/>
    <property type="match status" value="1"/>
</dbReference>
<organism evidence="1 2">
    <name type="scientific">Flavobacterium rhizosphaerae</name>
    <dbReference type="NCBI Taxonomy" id="3163298"/>
    <lineage>
        <taxon>Bacteria</taxon>
        <taxon>Pseudomonadati</taxon>
        <taxon>Bacteroidota</taxon>
        <taxon>Flavobacteriia</taxon>
        <taxon>Flavobacteriales</taxon>
        <taxon>Flavobacteriaceae</taxon>
        <taxon>Flavobacterium</taxon>
    </lineage>
</organism>